<keyword evidence="1" id="KW-0732">Signal</keyword>
<evidence type="ECO:0000313" key="3">
    <source>
        <dbReference type="Proteomes" id="UP000190235"/>
    </source>
</evidence>
<dbReference type="InterPro" id="IPR019546">
    <property type="entry name" value="TAT_signal_bac_arc"/>
</dbReference>
<sequence length="81" mass="8847">MNTRRNFIKKTALGSAGIAMAGSAMAMPASSYRRIIGANDRLNVAIAGLGRRLGAFYEPIALKESNVQLMYLFMIDVNPRL</sequence>
<evidence type="ECO:0000313" key="2">
    <source>
        <dbReference type="EMBL" id="SHM40712.1"/>
    </source>
</evidence>
<dbReference type="NCBIfam" id="TIGR01409">
    <property type="entry name" value="TAT_signal_seq"/>
    <property type="match status" value="1"/>
</dbReference>
<gene>
    <name evidence="2" type="ORF">SAMN05878281_0574</name>
</gene>
<organism evidence="2 3">
    <name type="scientific">Salegentibacter salegens</name>
    <dbReference type="NCBI Taxonomy" id="143223"/>
    <lineage>
        <taxon>Bacteria</taxon>
        <taxon>Pseudomonadati</taxon>
        <taxon>Bacteroidota</taxon>
        <taxon>Flavobacteriia</taxon>
        <taxon>Flavobacteriales</taxon>
        <taxon>Flavobacteriaceae</taxon>
        <taxon>Salegentibacter</taxon>
    </lineage>
</organism>
<dbReference type="STRING" id="143223.SAMN05878281_0574"/>
<feature type="chain" id="PRO_5009926933" evidence="1">
    <location>
        <begin position="27"/>
        <end position="81"/>
    </location>
</feature>
<keyword evidence="3" id="KW-1185">Reference proteome</keyword>
<proteinExistence type="predicted"/>
<dbReference type="RefSeq" id="WP_079733890.1">
    <property type="nucleotide sequence ID" value="NZ_LT670848.1"/>
</dbReference>
<dbReference type="Proteomes" id="UP000190235">
    <property type="component" value="Chromosome I"/>
</dbReference>
<reference evidence="3" key="1">
    <citation type="submission" date="2016-11" db="EMBL/GenBank/DDBJ databases">
        <authorList>
            <person name="Varghese N."/>
            <person name="Submissions S."/>
        </authorList>
    </citation>
    <scope>NUCLEOTIDE SEQUENCE [LARGE SCALE GENOMIC DNA]</scope>
    <source>
        <strain evidence="3">ACAM 48</strain>
    </source>
</reference>
<dbReference type="InterPro" id="IPR006311">
    <property type="entry name" value="TAT_signal"/>
</dbReference>
<accession>A0A1M7IIR4</accession>
<feature type="signal peptide" evidence="1">
    <location>
        <begin position="1"/>
        <end position="26"/>
    </location>
</feature>
<dbReference type="EMBL" id="LT670848">
    <property type="protein sequence ID" value="SHM40712.1"/>
    <property type="molecule type" value="Genomic_DNA"/>
</dbReference>
<name>A0A1M7IIR4_9FLAO</name>
<dbReference type="AlphaFoldDB" id="A0A1M7IIR4"/>
<dbReference type="PROSITE" id="PS51318">
    <property type="entry name" value="TAT"/>
    <property type="match status" value="1"/>
</dbReference>
<evidence type="ECO:0000256" key="1">
    <source>
        <dbReference type="SAM" id="SignalP"/>
    </source>
</evidence>
<protein>
    <submittedName>
        <fullName evidence="2">Tat (Twin-arginine translocation) pathway signal sequence</fullName>
    </submittedName>
</protein>